<comment type="caution">
    <text evidence="2">The sequence shown here is derived from an EMBL/GenBank/DDBJ whole genome shotgun (WGS) entry which is preliminary data.</text>
</comment>
<dbReference type="AlphaFoldDB" id="A0A849NYJ5"/>
<keyword evidence="3" id="KW-1185">Reference proteome</keyword>
<reference evidence="2 3" key="1">
    <citation type="submission" date="2020-05" db="EMBL/GenBank/DDBJ databases">
        <authorList>
            <person name="Niu N."/>
        </authorList>
    </citation>
    <scope>NUCLEOTIDE SEQUENCE [LARGE SCALE GENOMIC DNA]</scope>
    <source>
        <strain evidence="2 3">3340-03</strain>
    </source>
</reference>
<gene>
    <name evidence="2" type="ORF">HKX39_00515</name>
</gene>
<keyword evidence="1" id="KW-0812">Transmembrane</keyword>
<evidence type="ECO:0000313" key="2">
    <source>
        <dbReference type="EMBL" id="NOL50659.1"/>
    </source>
</evidence>
<name>A0A849NYJ5_9BURK</name>
<evidence type="ECO:0000256" key="1">
    <source>
        <dbReference type="SAM" id="Phobius"/>
    </source>
</evidence>
<dbReference type="RefSeq" id="WP_171679364.1">
    <property type="nucleotide sequence ID" value="NZ_JABGBN010000001.1"/>
</dbReference>
<protein>
    <submittedName>
        <fullName evidence="2">Uncharacterized protein</fullName>
    </submittedName>
</protein>
<feature type="transmembrane region" description="Helical" evidence="1">
    <location>
        <begin position="63"/>
        <end position="83"/>
    </location>
</feature>
<organism evidence="2 3">
    <name type="scientific">Pelistega suis</name>
    <dbReference type="NCBI Taxonomy" id="1631957"/>
    <lineage>
        <taxon>Bacteria</taxon>
        <taxon>Pseudomonadati</taxon>
        <taxon>Pseudomonadota</taxon>
        <taxon>Betaproteobacteria</taxon>
        <taxon>Burkholderiales</taxon>
        <taxon>Alcaligenaceae</taxon>
        <taxon>Pelistega</taxon>
    </lineage>
</organism>
<keyword evidence="1" id="KW-0472">Membrane</keyword>
<keyword evidence="1" id="KW-1133">Transmembrane helix</keyword>
<sequence>MMIFTPLTAEEQAQIKATIGRLPISGDAWPKWVKAAAVLMLVVIVIQTGLAISKVGFDSLKNIGGLTILIVFIALLVITYYMVKAKTTISEKGLHQTWITQREVKWEDVTFAKFVPLLASKRLVVFVKKGRPVVFQGGTKELQIAFAHISLQFKNRNV</sequence>
<accession>A0A849NYJ5</accession>
<feature type="transmembrane region" description="Helical" evidence="1">
    <location>
        <begin position="35"/>
        <end position="57"/>
    </location>
</feature>
<evidence type="ECO:0000313" key="3">
    <source>
        <dbReference type="Proteomes" id="UP000537862"/>
    </source>
</evidence>
<dbReference type="Proteomes" id="UP000537862">
    <property type="component" value="Unassembled WGS sequence"/>
</dbReference>
<dbReference type="EMBL" id="JABGBN010000001">
    <property type="protein sequence ID" value="NOL50659.1"/>
    <property type="molecule type" value="Genomic_DNA"/>
</dbReference>
<proteinExistence type="predicted"/>